<reference evidence="2" key="1">
    <citation type="submission" date="2022-11" db="UniProtKB">
        <authorList>
            <consortium name="WormBaseParasite"/>
        </authorList>
    </citation>
    <scope>IDENTIFICATION</scope>
</reference>
<protein>
    <submittedName>
        <fullName evidence="2">Uncharacterized protein</fullName>
    </submittedName>
</protein>
<evidence type="ECO:0000313" key="1">
    <source>
        <dbReference type="Proteomes" id="UP000887565"/>
    </source>
</evidence>
<dbReference type="WBParaSite" id="nRc.2.0.1.t02093-RA">
    <property type="protein sequence ID" value="nRc.2.0.1.t02093-RA"/>
    <property type="gene ID" value="nRc.2.0.1.g02093"/>
</dbReference>
<name>A0A915HJC7_ROMCU</name>
<sequence length="232" mass="26277">METIKLEKSTSGLNEGQDFLACCMAALCAASSEDFFCMTWKKTEIIQCICRYFLQDKNDKKISHGPSASNKLDLAVDALFQMVKSSISQFGIFFNAISVHFRHVIFVKILAPPGPAQANRINKPKLKKNFELLAILMKNGRHPDPTSHPNVGAPIHRNSTPIDVEQQLNVMYDLTDTQHAIDKKLKDAQKNLIMYMHLGTEAIRQFHYSPAMGQIRIMPHNKFYNAIIPMLE</sequence>
<accession>A0A915HJC7</accession>
<proteinExistence type="predicted"/>
<evidence type="ECO:0000313" key="2">
    <source>
        <dbReference type="WBParaSite" id="nRc.2.0.1.t02093-RA"/>
    </source>
</evidence>
<organism evidence="1 2">
    <name type="scientific">Romanomermis culicivorax</name>
    <name type="common">Nematode worm</name>
    <dbReference type="NCBI Taxonomy" id="13658"/>
    <lineage>
        <taxon>Eukaryota</taxon>
        <taxon>Metazoa</taxon>
        <taxon>Ecdysozoa</taxon>
        <taxon>Nematoda</taxon>
        <taxon>Enoplea</taxon>
        <taxon>Dorylaimia</taxon>
        <taxon>Mermithida</taxon>
        <taxon>Mermithoidea</taxon>
        <taxon>Mermithidae</taxon>
        <taxon>Romanomermis</taxon>
    </lineage>
</organism>
<keyword evidence="1" id="KW-1185">Reference proteome</keyword>
<dbReference type="AlphaFoldDB" id="A0A915HJC7"/>
<dbReference type="Proteomes" id="UP000887565">
    <property type="component" value="Unplaced"/>
</dbReference>